<dbReference type="KEGG" id="ccl:Clocl_1375"/>
<accession>G8M0I1</accession>
<evidence type="ECO:0000313" key="1">
    <source>
        <dbReference type="EMBL" id="AEV68026.1"/>
    </source>
</evidence>
<proteinExistence type="predicted"/>
<gene>
    <name evidence="1" type="ordered locus">Clocl_1375</name>
</gene>
<dbReference type="eggNOG" id="ENOG5033Z71">
    <property type="taxonomic scope" value="Bacteria"/>
</dbReference>
<sequence length="141" mass="16394">MNPFQVNCSELIADFGIHDDKEVRNILNLLVSEYDIEIYFEIEALREEGFFFNENRCFNVLVDDITFNVSISSFEHYDEIWVVKCNDKGNLGKIIESIGKYQIQRYGKIEFVASSSIAKKLISEILTVHHVICNPKILLRQ</sequence>
<dbReference type="Proteomes" id="UP000005435">
    <property type="component" value="Chromosome"/>
</dbReference>
<dbReference type="RefSeq" id="WP_014254640.1">
    <property type="nucleotide sequence ID" value="NC_016627.1"/>
</dbReference>
<evidence type="ECO:0000313" key="2">
    <source>
        <dbReference type="Proteomes" id="UP000005435"/>
    </source>
</evidence>
<dbReference type="STRING" id="720554.Clocl_1375"/>
<dbReference type="HOGENOM" id="CLU_1822015_0_0_9"/>
<dbReference type="EMBL" id="CP003065">
    <property type="protein sequence ID" value="AEV68026.1"/>
    <property type="molecule type" value="Genomic_DNA"/>
</dbReference>
<keyword evidence="2" id="KW-1185">Reference proteome</keyword>
<protein>
    <submittedName>
        <fullName evidence="1">Uncharacterized protein</fullName>
    </submittedName>
</protein>
<organism evidence="1 2">
    <name type="scientific">Acetivibrio clariflavus (strain DSM 19732 / NBRC 101661 / EBR45)</name>
    <name type="common">Clostridium clariflavum</name>
    <dbReference type="NCBI Taxonomy" id="720554"/>
    <lineage>
        <taxon>Bacteria</taxon>
        <taxon>Bacillati</taxon>
        <taxon>Bacillota</taxon>
        <taxon>Clostridia</taxon>
        <taxon>Eubacteriales</taxon>
        <taxon>Oscillospiraceae</taxon>
        <taxon>Acetivibrio</taxon>
    </lineage>
</organism>
<reference evidence="2" key="1">
    <citation type="submission" date="2011-12" db="EMBL/GenBank/DDBJ databases">
        <title>Complete sequence of Clostridium clariflavum DSM 19732.</title>
        <authorList>
            <consortium name="US DOE Joint Genome Institute"/>
            <person name="Lucas S."/>
            <person name="Han J."/>
            <person name="Lapidus A."/>
            <person name="Cheng J.-F."/>
            <person name="Goodwin L."/>
            <person name="Pitluck S."/>
            <person name="Peters L."/>
            <person name="Teshima H."/>
            <person name="Detter J.C."/>
            <person name="Han C."/>
            <person name="Tapia R."/>
            <person name="Land M."/>
            <person name="Hauser L."/>
            <person name="Kyrpides N."/>
            <person name="Ivanova N."/>
            <person name="Pagani I."/>
            <person name="Kitzmiller T."/>
            <person name="Lynd L."/>
            <person name="Izquierdo J."/>
            <person name="Woyke T."/>
        </authorList>
    </citation>
    <scope>NUCLEOTIDE SEQUENCE [LARGE SCALE GENOMIC DNA]</scope>
    <source>
        <strain evidence="2">DSM 19732 / NBRC 101661 / EBR45</strain>
    </source>
</reference>
<name>G8M0I1_ACECE</name>
<reference evidence="1 2" key="2">
    <citation type="journal article" date="2012" name="Stand. Genomic Sci.">
        <title>Complete Genome Sequence of Clostridium clariflavum DSM 19732.</title>
        <authorList>
            <person name="Izquierdo J.A."/>
            <person name="Goodwin L."/>
            <person name="Davenport K.W."/>
            <person name="Teshima H."/>
            <person name="Bruce D."/>
            <person name="Detter C."/>
            <person name="Tapia R."/>
            <person name="Han S."/>
            <person name="Land M."/>
            <person name="Hauser L."/>
            <person name="Jeffries C.D."/>
            <person name="Han J."/>
            <person name="Pitluck S."/>
            <person name="Nolan M."/>
            <person name="Chen A."/>
            <person name="Huntemann M."/>
            <person name="Mavromatis K."/>
            <person name="Mikhailova N."/>
            <person name="Liolios K."/>
            <person name="Woyke T."/>
            <person name="Lynd L.R."/>
        </authorList>
    </citation>
    <scope>NUCLEOTIDE SEQUENCE [LARGE SCALE GENOMIC DNA]</scope>
    <source>
        <strain evidence="2">DSM 19732 / NBRC 101661 / EBR45</strain>
    </source>
</reference>
<dbReference type="AlphaFoldDB" id="G8M0I1"/>